<dbReference type="Proteomes" id="UP001625374">
    <property type="component" value="Unassembled WGS sequence"/>
</dbReference>
<dbReference type="OrthoDB" id="2881498at2"/>
<evidence type="ECO:0000313" key="1">
    <source>
        <dbReference type="EMBL" id="MFL2103167.1"/>
    </source>
</evidence>
<evidence type="ECO:0000313" key="3">
    <source>
        <dbReference type="Proteomes" id="UP000307201"/>
    </source>
</evidence>
<dbReference type="RefSeq" id="WP_138471521.1">
    <property type="nucleotide sequence ID" value="NZ_BKBH01000035.1"/>
</dbReference>
<dbReference type="AlphaFoldDB" id="A0A5R9C4I9"/>
<name>A0A5R9C4I9_9LACT</name>
<evidence type="ECO:0000313" key="2">
    <source>
        <dbReference type="EMBL" id="TLQ07783.1"/>
    </source>
</evidence>
<proteinExistence type="predicted"/>
<comment type="caution">
    <text evidence="2">The sequence shown here is derived from an EMBL/GenBank/DDBJ whole genome shotgun (WGS) entry which is preliminary data.</text>
</comment>
<dbReference type="EMBL" id="VBTE01000013">
    <property type="protein sequence ID" value="TLQ07783.1"/>
    <property type="molecule type" value="Genomic_DNA"/>
</dbReference>
<keyword evidence="4" id="KW-1185">Reference proteome</keyword>
<accession>A0A5R9C4I9</accession>
<sequence>MIKVNSALQQDKIIELLNNLTEENIHFAYHKKEGISLLFETDADDLEKAAKIAKSAIKSQSWGSVLYFQVVSVSV</sequence>
<reference evidence="2 3" key="1">
    <citation type="submission" date="2019-05" db="EMBL/GenBank/DDBJ databases">
        <title>The metagenome of a microbial culture collection derived from dairy environment covers the genomic content of the human microbiome.</title>
        <authorList>
            <person name="Roder T."/>
            <person name="Wuthrich D."/>
            <person name="Sattari Z."/>
            <person name="Von Ah U."/>
            <person name="Bar C."/>
            <person name="Ronchi F."/>
            <person name="Macpherson A.J."/>
            <person name="Ganal-Vonarburg S.C."/>
            <person name="Bruggmann R."/>
            <person name="Vergeres G."/>
        </authorList>
    </citation>
    <scope>NUCLEOTIDE SEQUENCE [LARGE SCALE GENOMIC DNA]</scope>
    <source>
        <strain evidence="2 3">FAM 24235</strain>
    </source>
</reference>
<protein>
    <submittedName>
        <fullName evidence="2">Uncharacterized protein</fullName>
    </submittedName>
</protein>
<gene>
    <name evidence="1" type="ORF">ACEN37_07850</name>
    <name evidence="2" type="ORF">FEZ48_05495</name>
</gene>
<evidence type="ECO:0000313" key="4">
    <source>
        <dbReference type="Proteomes" id="UP001625374"/>
    </source>
</evidence>
<reference evidence="1 4" key="2">
    <citation type="submission" date="2024-08" db="EMBL/GenBank/DDBJ databases">
        <authorList>
            <person name="Arias E."/>
        </authorList>
    </citation>
    <scope>NUCLEOTIDE SEQUENCE [LARGE SCALE GENOMIC DNA]</scope>
    <source>
        <strain evidence="1 4">FAM 24106</strain>
    </source>
</reference>
<dbReference type="STRING" id="191770.SAMN04488013_11120"/>
<organism evidence="2 3">
    <name type="scientific">Marinilactibacillus psychrotolerans</name>
    <dbReference type="NCBI Taxonomy" id="191770"/>
    <lineage>
        <taxon>Bacteria</taxon>
        <taxon>Bacillati</taxon>
        <taxon>Bacillota</taxon>
        <taxon>Bacilli</taxon>
        <taxon>Lactobacillales</taxon>
        <taxon>Carnobacteriaceae</taxon>
        <taxon>Marinilactibacillus</taxon>
    </lineage>
</organism>
<dbReference type="EMBL" id="JBGQQK010000020">
    <property type="protein sequence ID" value="MFL2103167.1"/>
    <property type="molecule type" value="Genomic_DNA"/>
</dbReference>
<dbReference type="Proteomes" id="UP000307201">
    <property type="component" value="Unassembled WGS sequence"/>
</dbReference>